<accession>A0A1C6WEF0</accession>
<dbReference type="EMBL" id="FMIL01000131">
    <property type="protein sequence ID" value="SCL85231.1"/>
    <property type="molecule type" value="Genomic_DNA"/>
</dbReference>
<feature type="transmembrane region" description="Helical" evidence="2">
    <location>
        <begin position="462"/>
        <end position="480"/>
    </location>
</feature>
<evidence type="ECO:0000256" key="1">
    <source>
        <dbReference type="SAM" id="MobiDB-lite"/>
    </source>
</evidence>
<dbReference type="AlphaFoldDB" id="A0A1C6WEF0"/>
<feature type="region of interest" description="Disordered" evidence="1">
    <location>
        <begin position="531"/>
        <end position="550"/>
    </location>
</feature>
<keyword evidence="2" id="KW-0472">Membrane</keyword>
<keyword evidence="2" id="KW-1133">Transmembrane helix</keyword>
<dbReference type="Pfam" id="PF06022">
    <property type="entry name" value="Cir_Bir_Yir"/>
    <property type="match status" value="1"/>
</dbReference>
<evidence type="ECO:0000256" key="2">
    <source>
        <dbReference type="SAM" id="Phobius"/>
    </source>
</evidence>
<feature type="transmembrane region" description="Helical" evidence="2">
    <location>
        <begin position="569"/>
        <end position="586"/>
    </location>
</feature>
<proteinExistence type="predicted"/>
<protein>
    <submittedName>
        <fullName evidence="3">CIR protein</fullName>
    </submittedName>
</protein>
<keyword evidence="2" id="KW-0812">Transmembrane</keyword>
<organism evidence="3">
    <name type="scientific">Plasmodium chabaudi chabaudi</name>
    <dbReference type="NCBI Taxonomy" id="31271"/>
    <lineage>
        <taxon>Eukaryota</taxon>
        <taxon>Sar</taxon>
        <taxon>Alveolata</taxon>
        <taxon>Apicomplexa</taxon>
        <taxon>Aconoidasida</taxon>
        <taxon>Haemosporida</taxon>
        <taxon>Plasmodiidae</taxon>
        <taxon>Plasmodium</taxon>
        <taxon>Plasmodium (Vinckeia)</taxon>
    </lineage>
</organism>
<dbReference type="NCBIfam" id="TIGR01590">
    <property type="entry name" value="yir-bir-cir_Pla"/>
    <property type="match status" value="1"/>
</dbReference>
<evidence type="ECO:0000313" key="3">
    <source>
        <dbReference type="EMBL" id="SCL85231.1"/>
    </source>
</evidence>
<sequence length="594" mass="69241">MSAHVCKIFDNLYKQLPDDDDKEKKINSGSLLYESFCPKVGEEYQKCDSDLDTINAGFIYLLLQLFDNVESEGEHEDQKDNYVYYGLMWASYKLQQSNRNNDRSIGLNDFFTDYVTNSEWYEGIKEHVESKMPLINSDNNIEHMSNIYQIFKQMCEIFSNNDDEIDKIDFMSYYESVKICGENILKKNSNNADTDTSGTSCPALYDVLKYVYNGFKKDCIKKINPPNNAFPEIPEIEEIKETLKSDSEKLDSPDRMDEKIETQDDEPTNCEQINFTNDIEQQKNEETTDDATNIIFLDGYTIPEYEITNYKPHDFFDGVEASDRVIDGQIVLDGVEVSDIDIDAEFVLDEVELPDIEVGYLDAPEEFFYIDPDFSTFEDDLSHSVMEPKNVYFFHPDLDIEQSVLDNEQTDFDNQLQPYQTNTLTFDDPFTNPENFSDNIMCKLYGPKSVYCNRIICNRVKIGVIALSIPIVLVFIYKYFPWKRTKKPKKTKKMKRVVNLLDRKKTKKIDINSIDDKKTVQITINSDDKKKPKKRIISSNDKEKTTKRNISSDNGKASLLFNIYKQMQLSPMPFIHLFMLLIFFIFKRKKDSIE</sequence>
<gene>
    <name evidence="3" type="ORF">PCHAJ_000500500</name>
</gene>
<name>A0A1C6WEF0_PLACU</name>
<dbReference type="Proteomes" id="UP000507163">
    <property type="component" value="Unassembled WGS sequence"/>
</dbReference>
<dbReference type="InterPro" id="IPR006477">
    <property type="entry name" value="Yir_bir_cir"/>
</dbReference>
<reference evidence="3" key="1">
    <citation type="submission" date="2016-08" db="EMBL/GenBank/DDBJ databases">
        <authorList>
            <consortium name="Pathogen Informatics"/>
        </authorList>
    </citation>
    <scope>NUCLEOTIDE SEQUENCE</scope>
    <source>
        <strain evidence="3">AJ</strain>
    </source>
</reference>